<proteinExistence type="inferred from homology"/>
<keyword evidence="7 19" id="KW-0963">Cytoplasm</keyword>
<dbReference type="Gene3D" id="3.30.465.10">
    <property type="match status" value="1"/>
</dbReference>
<dbReference type="Proteomes" id="UP000317369">
    <property type="component" value="Chromosome"/>
</dbReference>
<evidence type="ECO:0000256" key="11">
    <source>
        <dbReference type="ARBA" id="ARBA00022857"/>
    </source>
</evidence>
<keyword evidence="13 19" id="KW-0573">Peptidoglycan synthesis</keyword>
<dbReference type="InterPro" id="IPR036635">
    <property type="entry name" value="MurB_C_sf"/>
</dbReference>
<feature type="active site" description="Proton donor" evidence="19">
    <location>
        <position position="227"/>
    </location>
</feature>
<dbReference type="GO" id="GO:0051301">
    <property type="term" value="P:cell division"/>
    <property type="evidence" value="ECO:0007669"/>
    <property type="project" value="UniProtKB-KW"/>
</dbReference>
<evidence type="ECO:0000256" key="2">
    <source>
        <dbReference type="ARBA" id="ARBA00003921"/>
    </source>
</evidence>
<evidence type="ECO:0000313" key="21">
    <source>
        <dbReference type="EMBL" id="QDU32537.1"/>
    </source>
</evidence>
<accession>A0A517YQN4</accession>
<comment type="pathway">
    <text evidence="4 19">Cell wall biogenesis; peptidoglycan biosynthesis.</text>
</comment>
<protein>
    <recommendedName>
        <fullName evidence="6 19">UDP-N-acetylenolpyruvoylglucosamine reductase</fullName>
        <ecNumber evidence="5 19">1.3.1.98</ecNumber>
    </recommendedName>
    <alternativeName>
        <fullName evidence="17 19">UDP-N-acetylmuramate dehydrogenase</fullName>
    </alternativeName>
</protein>
<dbReference type="GO" id="GO:0005829">
    <property type="term" value="C:cytosol"/>
    <property type="evidence" value="ECO:0007669"/>
    <property type="project" value="TreeGrafter"/>
</dbReference>
<dbReference type="InterPro" id="IPR003170">
    <property type="entry name" value="MurB"/>
</dbReference>
<keyword evidence="16 19" id="KW-0961">Cell wall biogenesis/degradation</keyword>
<keyword evidence="14 19" id="KW-0560">Oxidoreductase</keyword>
<dbReference type="GO" id="GO:0009252">
    <property type="term" value="P:peptidoglycan biosynthetic process"/>
    <property type="evidence" value="ECO:0007669"/>
    <property type="project" value="UniProtKB-UniRule"/>
</dbReference>
<dbReference type="PANTHER" id="PTHR21071:SF4">
    <property type="entry name" value="UDP-N-ACETYLENOLPYRUVOYLGLUCOSAMINE REDUCTASE"/>
    <property type="match status" value="1"/>
</dbReference>
<evidence type="ECO:0000256" key="17">
    <source>
        <dbReference type="ARBA" id="ARBA00031026"/>
    </source>
</evidence>
<keyword evidence="10 19" id="KW-0274">FAD</keyword>
<evidence type="ECO:0000256" key="16">
    <source>
        <dbReference type="ARBA" id="ARBA00023316"/>
    </source>
</evidence>
<dbReference type="PANTHER" id="PTHR21071">
    <property type="entry name" value="UDP-N-ACETYLENOLPYRUVOYLGLUCOSAMINE REDUCTASE"/>
    <property type="match status" value="1"/>
</dbReference>
<feature type="domain" description="FAD-binding PCMH-type" evidence="20">
    <location>
        <begin position="34"/>
        <end position="234"/>
    </location>
</feature>
<dbReference type="SUPFAM" id="SSF56194">
    <property type="entry name" value="Uridine diphospho-N-Acetylenolpyruvylglucosamine reductase, MurB, C-terminal domain"/>
    <property type="match status" value="1"/>
</dbReference>
<comment type="similarity">
    <text evidence="19">Belongs to the MurB family.</text>
</comment>
<dbReference type="InterPro" id="IPR016169">
    <property type="entry name" value="FAD-bd_PCMH_sub2"/>
</dbReference>
<dbReference type="EMBL" id="CP036425">
    <property type="protein sequence ID" value="QDU32537.1"/>
    <property type="molecule type" value="Genomic_DNA"/>
</dbReference>
<dbReference type="Pfam" id="PF01565">
    <property type="entry name" value="FAD_binding_4"/>
    <property type="match status" value="1"/>
</dbReference>
<dbReference type="GO" id="GO:0071555">
    <property type="term" value="P:cell wall organization"/>
    <property type="evidence" value="ECO:0007669"/>
    <property type="project" value="UniProtKB-KW"/>
</dbReference>
<evidence type="ECO:0000256" key="15">
    <source>
        <dbReference type="ARBA" id="ARBA00023306"/>
    </source>
</evidence>
<dbReference type="KEGG" id="pcor:KS4_05690"/>
<evidence type="ECO:0000256" key="3">
    <source>
        <dbReference type="ARBA" id="ARBA00004496"/>
    </source>
</evidence>
<evidence type="ECO:0000259" key="20">
    <source>
        <dbReference type="PROSITE" id="PS51387"/>
    </source>
</evidence>
<keyword evidence="15 19" id="KW-0131">Cell cycle</keyword>
<evidence type="ECO:0000256" key="12">
    <source>
        <dbReference type="ARBA" id="ARBA00022960"/>
    </source>
</evidence>
<evidence type="ECO:0000256" key="10">
    <source>
        <dbReference type="ARBA" id="ARBA00022827"/>
    </source>
</evidence>
<evidence type="ECO:0000256" key="19">
    <source>
        <dbReference type="HAMAP-Rule" id="MF_00037"/>
    </source>
</evidence>
<keyword evidence="11 19" id="KW-0521">NADP</keyword>
<dbReference type="HAMAP" id="MF_00037">
    <property type="entry name" value="MurB"/>
    <property type="match status" value="1"/>
</dbReference>
<dbReference type="InterPro" id="IPR006094">
    <property type="entry name" value="Oxid_FAD_bind_N"/>
</dbReference>
<keyword evidence="12 19" id="KW-0133">Cell shape</keyword>
<dbReference type="AlphaFoldDB" id="A0A517YQN4"/>
<evidence type="ECO:0000256" key="5">
    <source>
        <dbReference type="ARBA" id="ARBA00012518"/>
    </source>
</evidence>
<evidence type="ECO:0000256" key="7">
    <source>
        <dbReference type="ARBA" id="ARBA00022490"/>
    </source>
</evidence>
<evidence type="ECO:0000256" key="9">
    <source>
        <dbReference type="ARBA" id="ARBA00022630"/>
    </source>
</evidence>
<gene>
    <name evidence="19 21" type="primary">murB</name>
    <name evidence="21" type="ORF">KS4_05690</name>
</gene>
<keyword evidence="8 19" id="KW-0132">Cell division</keyword>
<dbReference type="PROSITE" id="PS51387">
    <property type="entry name" value="FAD_PCMH"/>
    <property type="match status" value="1"/>
</dbReference>
<keyword evidence="9 19" id="KW-0285">Flavoprotein</keyword>
<comment type="cofactor">
    <cofactor evidence="1 19">
        <name>FAD</name>
        <dbReference type="ChEBI" id="CHEBI:57692"/>
    </cofactor>
</comment>
<dbReference type="Gene3D" id="3.30.43.10">
    <property type="entry name" value="Uridine Diphospho-n-acetylenolpyruvylglucosamine Reductase, domain 2"/>
    <property type="match status" value="1"/>
</dbReference>
<dbReference type="OrthoDB" id="9804753at2"/>
<evidence type="ECO:0000256" key="18">
    <source>
        <dbReference type="ARBA" id="ARBA00048914"/>
    </source>
</evidence>
<dbReference type="NCBIfam" id="TIGR00179">
    <property type="entry name" value="murB"/>
    <property type="match status" value="1"/>
</dbReference>
<evidence type="ECO:0000256" key="8">
    <source>
        <dbReference type="ARBA" id="ARBA00022618"/>
    </source>
</evidence>
<evidence type="ECO:0000256" key="6">
    <source>
        <dbReference type="ARBA" id="ARBA00015188"/>
    </source>
</evidence>
<comment type="function">
    <text evidence="2 19">Cell wall formation.</text>
</comment>
<dbReference type="Pfam" id="PF02873">
    <property type="entry name" value="MurB_C"/>
    <property type="match status" value="1"/>
</dbReference>
<evidence type="ECO:0000313" key="22">
    <source>
        <dbReference type="Proteomes" id="UP000317369"/>
    </source>
</evidence>
<feature type="active site" evidence="19">
    <location>
        <position position="308"/>
    </location>
</feature>
<dbReference type="NCBIfam" id="NF010480">
    <property type="entry name" value="PRK13905.1"/>
    <property type="match status" value="1"/>
</dbReference>
<dbReference type="EC" id="1.3.1.98" evidence="5 19"/>
<comment type="subcellular location">
    <subcellularLocation>
        <location evidence="3 19">Cytoplasm</location>
    </subcellularLocation>
</comment>
<dbReference type="RefSeq" id="WP_145074272.1">
    <property type="nucleotide sequence ID" value="NZ_CP036425.1"/>
</dbReference>
<reference evidence="21 22" key="1">
    <citation type="submission" date="2019-02" db="EMBL/GenBank/DDBJ databases">
        <title>Deep-cultivation of Planctomycetes and their phenomic and genomic characterization uncovers novel biology.</title>
        <authorList>
            <person name="Wiegand S."/>
            <person name="Jogler M."/>
            <person name="Boedeker C."/>
            <person name="Pinto D."/>
            <person name="Vollmers J."/>
            <person name="Rivas-Marin E."/>
            <person name="Kohn T."/>
            <person name="Peeters S.H."/>
            <person name="Heuer A."/>
            <person name="Rast P."/>
            <person name="Oberbeckmann S."/>
            <person name="Bunk B."/>
            <person name="Jeske O."/>
            <person name="Meyerdierks A."/>
            <person name="Storesund J.E."/>
            <person name="Kallscheuer N."/>
            <person name="Luecker S."/>
            <person name="Lage O.M."/>
            <person name="Pohl T."/>
            <person name="Merkel B.J."/>
            <person name="Hornburger P."/>
            <person name="Mueller R.-W."/>
            <person name="Bruemmer F."/>
            <person name="Labrenz M."/>
            <person name="Spormann A.M."/>
            <person name="Op den Camp H."/>
            <person name="Overmann J."/>
            <person name="Amann R."/>
            <person name="Jetten M.S.M."/>
            <person name="Mascher T."/>
            <person name="Medema M.H."/>
            <person name="Devos D.P."/>
            <person name="Kaster A.-K."/>
            <person name="Ovreas L."/>
            <person name="Rohde M."/>
            <person name="Galperin M.Y."/>
            <person name="Jogler C."/>
        </authorList>
    </citation>
    <scope>NUCLEOTIDE SEQUENCE [LARGE SCALE GENOMIC DNA]</scope>
    <source>
        <strain evidence="21 22">KS4</strain>
    </source>
</reference>
<dbReference type="GO" id="GO:0071949">
    <property type="term" value="F:FAD binding"/>
    <property type="evidence" value="ECO:0007669"/>
    <property type="project" value="InterPro"/>
</dbReference>
<sequence length="313" mass="33602">MPSTLIPQLKPLLAPTGIRTLYDAPIGEMTWYKTGGRASALCYPASESELYSLISLAGNHNIPIYILGSGANLLVLNQGVQGIVISLDSPPWKTYTVNNNVLTVKAGYDLMKLIHETAKLGLAGLEPLAGIPASIGGAICMNAGGTFGEIGTHITRVRTMSAAGQIQDIAKDDLQFKYRSTNITDPFILEADFLLTSADPSALRAKVKEIFDYKKNAQPMADRSAGCTFKNPPQPPEGAQCATYKPAGQLIDESNLKGFRIGTAEVSTVHANFIAVDRDNPNADDVAAVIDHVQKAVLEKVGIQLQREVIIWP</sequence>
<dbReference type="InterPro" id="IPR036318">
    <property type="entry name" value="FAD-bd_PCMH-like_sf"/>
</dbReference>
<dbReference type="InterPro" id="IPR011601">
    <property type="entry name" value="MurB_C"/>
</dbReference>
<dbReference type="UniPathway" id="UPA00219"/>
<organism evidence="21 22">
    <name type="scientific">Poriferisphaera corsica</name>
    <dbReference type="NCBI Taxonomy" id="2528020"/>
    <lineage>
        <taxon>Bacteria</taxon>
        <taxon>Pseudomonadati</taxon>
        <taxon>Planctomycetota</taxon>
        <taxon>Phycisphaerae</taxon>
        <taxon>Phycisphaerales</taxon>
        <taxon>Phycisphaeraceae</taxon>
        <taxon>Poriferisphaera</taxon>
    </lineage>
</organism>
<dbReference type="SUPFAM" id="SSF56176">
    <property type="entry name" value="FAD-binding/transporter-associated domain-like"/>
    <property type="match status" value="1"/>
</dbReference>
<evidence type="ECO:0000256" key="13">
    <source>
        <dbReference type="ARBA" id="ARBA00022984"/>
    </source>
</evidence>
<evidence type="ECO:0000256" key="1">
    <source>
        <dbReference type="ARBA" id="ARBA00001974"/>
    </source>
</evidence>
<dbReference type="Gene3D" id="3.90.78.10">
    <property type="entry name" value="UDP-N-acetylenolpyruvoylglucosamine reductase, C-terminal domain"/>
    <property type="match status" value="1"/>
</dbReference>
<dbReference type="GO" id="GO:0008762">
    <property type="term" value="F:UDP-N-acetylmuramate dehydrogenase activity"/>
    <property type="evidence" value="ECO:0007669"/>
    <property type="project" value="UniProtKB-UniRule"/>
</dbReference>
<feature type="active site" evidence="19">
    <location>
        <position position="179"/>
    </location>
</feature>
<name>A0A517YQN4_9BACT</name>
<dbReference type="InterPro" id="IPR016167">
    <property type="entry name" value="FAD-bd_PCMH_sub1"/>
</dbReference>
<comment type="catalytic activity">
    <reaction evidence="18 19">
        <text>UDP-N-acetyl-alpha-D-muramate + NADP(+) = UDP-N-acetyl-3-O-(1-carboxyvinyl)-alpha-D-glucosamine + NADPH + H(+)</text>
        <dbReference type="Rhea" id="RHEA:12248"/>
        <dbReference type="ChEBI" id="CHEBI:15378"/>
        <dbReference type="ChEBI" id="CHEBI:57783"/>
        <dbReference type="ChEBI" id="CHEBI:58349"/>
        <dbReference type="ChEBI" id="CHEBI:68483"/>
        <dbReference type="ChEBI" id="CHEBI:70757"/>
        <dbReference type="EC" id="1.3.1.98"/>
    </reaction>
</comment>
<keyword evidence="22" id="KW-1185">Reference proteome</keyword>
<dbReference type="InterPro" id="IPR016166">
    <property type="entry name" value="FAD-bd_PCMH"/>
</dbReference>
<evidence type="ECO:0000256" key="14">
    <source>
        <dbReference type="ARBA" id="ARBA00023002"/>
    </source>
</evidence>
<dbReference type="GO" id="GO:0008360">
    <property type="term" value="P:regulation of cell shape"/>
    <property type="evidence" value="ECO:0007669"/>
    <property type="project" value="UniProtKB-KW"/>
</dbReference>
<evidence type="ECO:0000256" key="4">
    <source>
        <dbReference type="ARBA" id="ARBA00004752"/>
    </source>
</evidence>